<evidence type="ECO:0000313" key="1">
    <source>
        <dbReference type="EMBL" id="CAD8993621.1"/>
    </source>
</evidence>
<dbReference type="AlphaFoldDB" id="A0A7S1N2V4"/>
<sequence>MDMWGLQILAWGCVATDDAPGKGGAITQSILRQECLWALQQDRGAWPDNLTIFLANDRLIHPSPLSLSHLPDSRTGELTKTCAKGHSGWWLQFQTKLQVGRSGSQEEGIGCNHWGQLHPTQWILGFMCTICKHLHMCKCVLTCSHLFALLYGITTVRRSAGNTLGSARLHRHEQPTPLFLGWEFKKTLFRGIWEG</sequence>
<organism evidence="1">
    <name type="scientific">Eutreptiella gymnastica</name>
    <dbReference type="NCBI Taxonomy" id="73025"/>
    <lineage>
        <taxon>Eukaryota</taxon>
        <taxon>Discoba</taxon>
        <taxon>Euglenozoa</taxon>
        <taxon>Euglenida</taxon>
        <taxon>Spirocuta</taxon>
        <taxon>Euglenophyceae</taxon>
        <taxon>Eutreptiales</taxon>
        <taxon>Eutreptiaceae</taxon>
        <taxon>Eutreptiella</taxon>
    </lineage>
</organism>
<name>A0A7S1N2V4_9EUGL</name>
<proteinExistence type="predicted"/>
<dbReference type="EMBL" id="HBGA01012277">
    <property type="protein sequence ID" value="CAD8993621.1"/>
    <property type="molecule type" value="Transcribed_RNA"/>
</dbReference>
<gene>
    <name evidence="1" type="ORF">EGYM00392_LOCUS4671</name>
</gene>
<reference evidence="1" key="1">
    <citation type="submission" date="2021-01" db="EMBL/GenBank/DDBJ databases">
        <authorList>
            <person name="Corre E."/>
            <person name="Pelletier E."/>
            <person name="Niang G."/>
            <person name="Scheremetjew M."/>
            <person name="Finn R."/>
            <person name="Kale V."/>
            <person name="Holt S."/>
            <person name="Cochrane G."/>
            <person name="Meng A."/>
            <person name="Brown T."/>
            <person name="Cohen L."/>
        </authorList>
    </citation>
    <scope>NUCLEOTIDE SEQUENCE</scope>
    <source>
        <strain evidence="1">NIES-381</strain>
    </source>
</reference>
<protein>
    <submittedName>
        <fullName evidence="1">Uncharacterized protein</fullName>
    </submittedName>
</protein>
<accession>A0A7S1N2V4</accession>